<feature type="binding site" evidence="16">
    <location>
        <position position="108"/>
    </location>
    <ligand>
        <name>substrate</name>
    </ligand>
</feature>
<dbReference type="FunFam" id="1.10.1040.10:FF:000001">
    <property type="entry name" value="Glycerol-3-phosphate dehydrogenase [NAD(P)+]"/>
    <property type="match status" value="1"/>
</dbReference>
<comment type="pathway">
    <text evidence="14">Membrane lipid metabolism; glycerophospholipid metabolism.</text>
</comment>
<feature type="binding site" evidence="14">
    <location>
        <position position="52"/>
    </location>
    <ligand>
        <name>NADPH</name>
        <dbReference type="ChEBI" id="CHEBI:57783"/>
    </ligand>
</feature>
<keyword evidence="7 14" id="KW-0443">Lipid metabolism</keyword>
<dbReference type="InterPro" id="IPR008927">
    <property type="entry name" value="6-PGluconate_DH-like_C_sf"/>
</dbReference>
<feature type="domain" description="Glycerol-3-phosphate dehydrogenase NAD-dependent N-terminal" evidence="19">
    <location>
        <begin position="7"/>
        <end position="157"/>
    </location>
</feature>
<evidence type="ECO:0000256" key="14">
    <source>
        <dbReference type="HAMAP-Rule" id="MF_00394"/>
    </source>
</evidence>
<feature type="active site" description="Proton acceptor" evidence="14 15">
    <location>
        <position position="190"/>
    </location>
</feature>
<evidence type="ECO:0000256" key="18">
    <source>
        <dbReference type="RuleBase" id="RU000437"/>
    </source>
</evidence>
<feature type="binding site" evidence="14">
    <location>
        <position position="36"/>
    </location>
    <ligand>
        <name>NADPH</name>
        <dbReference type="ChEBI" id="CHEBI:57783"/>
    </ligand>
</feature>
<feature type="binding site" evidence="14">
    <location>
        <position position="254"/>
    </location>
    <ligand>
        <name>sn-glycerol 3-phosphate</name>
        <dbReference type="ChEBI" id="CHEBI:57597"/>
    </ligand>
</feature>
<dbReference type="Proteomes" id="UP000028926">
    <property type="component" value="Chromosome"/>
</dbReference>
<dbReference type="InterPro" id="IPR036291">
    <property type="entry name" value="NAD(P)-bd_dom_sf"/>
</dbReference>
<feature type="binding site" evidence="17">
    <location>
        <begin position="11"/>
        <end position="16"/>
    </location>
    <ligand>
        <name>NAD(+)</name>
        <dbReference type="ChEBI" id="CHEBI:57540"/>
    </ligand>
</feature>
<sequence>MAEQKHIVVIGAGAFGTALALSCLKTGSKVTLYARRSDFVDHLQSTRQNERYLPGIELPADLSITSDLSCINQADIVLLVIPAQKTDTVLMELKPYLRPTIPLVICAKGMHREQKSLLSGIARRLLINPVAVLSGPSFADELAQGKPTAVMLACHDIVVAESLARILRHSTLRCYASDDMIGVQAAGAIKNVMAIASGIADGLNLGCNSRAALLARGLAEMSRIGVSLGGRAETFLGLAGMGDLILTATSEKSRNYSFGLELGAGRSIEDILAERHHVTEGFVTTAAVFEMTQSMGVYAPLTAAMNDILHKRIPILQVIDDILSKQSEREF</sequence>
<comment type="caution">
    <text evidence="14">Lacks conserved residue(s) required for the propagation of feature annotation.</text>
</comment>
<feature type="binding site" evidence="14">
    <location>
        <position position="35"/>
    </location>
    <ligand>
        <name>NADPH</name>
        <dbReference type="ChEBI" id="CHEBI:57783"/>
    </ligand>
</feature>
<feature type="binding site" evidence="14">
    <location>
        <position position="254"/>
    </location>
    <ligand>
        <name>NADPH</name>
        <dbReference type="ChEBI" id="CHEBI:57783"/>
    </ligand>
</feature>
<keyword evidence="22" id="KW-1185">Reference proteome</keyword>
<feature type="binding site" evidence="14">
    <location>
        <position position="108"/>
    </location>
    <ligand>
        <name>sn-glycerol 3-phosphate</name>
        <dbReference type="ChEBI" id="CHEBI:57597"/>
    </ligand>
</feature>
<evidence type="ECO:0000256" key="6">
    <source>
        <dbReference type="ARBA" id="ARBA00023027"/>
    </source>
</evidence>
<keyword evidence="14" id="KW-0963">Cytoplasm</keyword>
<comment type="function">
    <text evidence="14">Catalyzes the reduction of the glycolytic intermediate dihydroxyacetone phosphate (DHAP) to sn-glycerol 3-phosphate (G3P), the key precursor for phospholipid synthesis.</text>
</comment>
<dbReference type="PANTHER" id="PTHR11728">
    <property type="entry name" value="GLYCEROL-3-PHOSPHATE DEHYDROGENASE"/>
    <property type="match status" value="1"/>
</dbReference>
<dbReference type="KEGG" id="paca:ID47_10710"/>
<evidence type="ECO:0000259" key="19">
    <source>
        <dbReference type="Pfam" id="PF01210"/>
    </source>
</evidence>
<dbReference type="GO" id="GO:0005829">
    <property type="term" value="C:cytosol"/>
    <property type="evidence" value="ECO:0007669"/>
    <property type="project" value="TreeGrafter"/>
</dbReference>
<dbReference type="GO" id="GO:0008654">
    <property type="term" value="P:phospholipid biosynthetic process"/>
    <property type="evidence" value="ECO:0007669"/>
    <property type="project" value="UniProtKB-KW"/>
</dbReference>
<dbReference type="Pfam" id="PF01210">
    <property type="entry name" value="NAD_Gly3P_dh_N"/>
    <property type="match status" value="1"/>
</dbReference>
<keyword evidence="5 14" id="KW-0560">Oxidoreductase</keyword>
<feature type="binding site" evidence="17">
    <location>
        <position position="139"/>
    </location>
    <ligand>
        <name>NAD(+)</name>
        <dbReference type="ChEBI" id="CHEBI:57540"/>
    </ligand>
</feature>
<evidence type="ECO:0000256" key="3">
    <source>
        <dbReference type="ARBA" id="ARBA00022741"/>
    </source>
</evidence>
<keyword evidence="6 14" id="KW-0520">NAD</keyword>
<keyword evidence="8 14" id="KW-0594">Phospholipid biosynthesis</keyword>
<feature type="binding site" evidence="14">
    <location>
        <position position="243"/>
    </location>
    <ligand>
        <name>sn-glycerol 3-phosphate</name>
        <dbReference type="ChEBI" id="CHEBI:57597"/>
    </ligand>
</feature>
<dbReference type="NCBIfam" id="NF000940">
    <property type="entry name" value="PRK00094.1-2"/>
    <property type="match status" value="1"/>
</dbReference>
<keyword evidence="2 14" id="KW-0444">Lipid biosynthesis</keyword>
<feature type="binding site" evidence="14">
    <location>
        <position position="15"/>
    </location>
    <ligand>
        <name>NADPH</name>
        <dbReference type="ChEBI" id="CHEBI:57783"/>
    </ligand>
</feature>
<protein>
    <recommendedName>
        <fullName evidence="12 14">Glycerol-3-phosphate dehydrogenase [NAD(P)+]</fullName>
        <ecNumber evidence="11 14">1.1.1.94</ecNumber>
    </recommendedName>
    <alternativeName>
        <fullName evidence="14">NAD(P)(+)-dependent glycerol-3-phosphate dehydrogenase</fullName>
    </alternativeName>
    <alternativeName>
        <fullName evidence="13 14">NAD(P)H-dependent dihydroxyacetone-phosphate reductase</fullName>
    </alternativeName>
</protein>
<feature type="binding site" evidence="14">
    <location>
        <position position="278"/>
    </location>
    <ligand>
        <name>NADPH</name>
        <dbReference type="ChEBI" id="CHEBI:57783"/>
    </ligand>
</feature>
<comment type="catalytic activity">
    <reaction evidence="10">
        <text>sn-glycerol 3-phosphate + NADP(+) = dihydroxyacetone phosphate + NADPH + H(+)</text>
        <dbReference type="Rhea" id="RHEA:11096"/>
        <dbReference type="ChEBI" id="CHEBI:15378"/>
        <dbReference type="ChEBI" id="CHEBI:57597"/>
        <dbReference type="ChEBI" id="CHEBI:57642"/>
        <dbReference type="ChEBI" id="CHEBI:57783"/>
        <dbReference type="ChEBI" id="CHEBI:58349"/>
        <dbReference type="EC" id="1.1.1.94"/>
    </reaction>
    <physiologicalReaction direction="right-to-left" evidence="10">
        <dbReference type="Rhea" id="RHEA:11098"/>
    </physiologicalReaction>
</comment>
<evidence type="ECO:0000256" key="1">
    <source>
        <dbReference type="ARBA" id="ARBA00011009"/>
    </source>
</evidence>
<dbReference type="PROSITE" id="PS51257">
    <property type="entry name" value="PROKAR_LIPOPROTEIN"/>
    <property type="match status" value="1"/>
</dbReference>
<dbReference type="GO" id="GO:0046167">
    <property type="term" value="P:glycerol-3-phosphate biosynthetic process"/>
    <property type="evidence" value="ECO:0007669"/>
    <property type="project" value="UniProtKB-UniRule"/>
</dbReference>
<keyword evidence="4 14" id="KW-0521">NADP</keyword>
<dbReference type="EC" id="1.1.1.94" evidence="11 14"/>
<feature type="binding site" evidence="14">
    <location>
        <position position="255"/>
    </location>
    <ligand>
        <name>sn-glycerol 3-phosphate</name>
        <dbReference type="ChEBI" id="CHEBI:57597"/>
    </ligand>
</feature>
<dbReference type="GO" id="GO:0005975">
    <property type="term" value="P:carbohydrate metabolic process"/>
    <property type="evidence" value="ECO:0007669"/>
    <property type="project" value="InterPro"/>
</dbReference>
<feature type="binding site" evidence="17">
    <location>
        <position position="254"/>
    </location>
    <ligand>
        <name>NAD(+)</name>
        <dbReference type="ChEBI" id="CHEBI:57540"/>
    </ligand>
</feature>
<dbReference type="InterPro" id="IPR006168">
    <property type="entry name" value="G3P_DH_NAD-dep"/>
</dbReference>
<keyword evidence="9 14" id="KW-1208">Phospholipid metabolism</keyword>
<dbReference type="PRINTS" id="PR00077">
    <property type="entry name" value="GPDHDRGNASE"/>
</dbReference>
<reference evidence="21 22" key="1">
    <citation type="submission" date="2014-07" db="EMBL/GenBank/DDBJ databases">
        <title>Comparative genomic insights into amoeba endosymbionts belonging to the families of Holosporaceae and Candidatus Midichloriaceae within Rickettsiales.</title>
        <authorList>
            <person name="Wang Z."/>
            <person name="Wu M."/>
        </authorList>
    </citation>
    <scope>NUCLEOTIDE SEQUENCE [LARGE SCALE GENOMIC DNA]</scope>
    <source>
        <strain evidence="21">PRA3</strain>
    </source>
</reference>
<evidence type="ECO:0000256" key="16">
    <source>
        <dbReference type="PIRSR" id="PIRSR000114-2"/>
    </source>
</evidence>
<dbReference type="SUPFAM" id="SSF48179">
    <property type="entry name" value="6-phosphogluconate dehydrogenase C-terminal domain-like"/>
    <property type="match status" value="1"/>
</dbReference>
<dbReference type="AlphaFoldDB" id="A0A077B292"/>
<dbReference type="GO" id="GO:0141152">
    <property type="term" value="F:glycerol-3-phosphate dehydrogenase (NAD+) activity"/>
    <property type="evidence" value="ECO:0007669"/>
    <property type="project" value="RHEA"/>
</dbReference>
<dbReference type="HAMAP" id="MF_00394">
    <property type="entry name" value="NAD_Glyc3P_dehydrog"/>
    <property type="match status" value="1"/>
</dbReference>
<evidence type="ECO:0000256" key="17">
    <source>
        <dbReference type="PIRSR" id="PIRSR000114-3"/>
    </source>
</evidence>
<dbReference type="GO" id="GO:0006650">
    <property type="term" value="P:glycerophospholipid metabolic process"/>
    <property type="evidence" value="ECO:0007669"/>
    <property type="project" value="UniProtKB-UniRule"/>
</dbReference>
<dbReference type="Pfam" id="PF07479">
    <property type="entry name" value="NAD_Gly3P_dh_C"/>
    <property type="match status" value="1"/>
</dbReference>
<dbReference type="EMBL" id="CP008941">
    <property type="protein sequence ID" value="AIK97095.1"/>
    <property type="molecule type" value="Genomic_DNA"/>
</dbReference>
<dbReference type="PROSITE" id="PS00957">
    <property type="entry name" value="NAD_G3PDH"/>
    <property type="match status" value="1"/>
</dbReference>
<feature type="binding site" evidence="14">
    <location>
        <position position="135"/>
    </location>
    <ligand>
        <name>sn-glycerol 3-phosphate</name>
        <dbReference type="ChEBI" id="CHEBI:57597"/>
    </ligand>
</feature>
<feature type="binding site" evidence="14">
    <location>
        <position position="253"/>
    </location>
    <ligand>
        <name>sn-glycerol 3-phosphate</name>
        <dbReference type="ChEBI" id="CHEBI:57597"/>
    </ligand>
</feature>
<dbReference type="PANTHER" id="PTHR11728:SF1">
    <property type="entry name" value="GLYCEROL-3-PHOSPHATE DEHYDROGENASE [NAD(+)] 2, CHLOROPLASTIC"/>
    <property type="match status" value="1"/>
</dbReference>
<dbReference type="PIRSF" id="PIRSF000114">
    <property type="entry name" value="Glycerol-3-P_dh"/>
    <property type="match status" value="1"/>
</dbReference>
<feature type="binding site" evidence="14">
    <location>
        <position position="190"/>
    </location>
    <ligand>
        <name>sn-glycerol 3-phosphate</name>
        <dbReference type="ChEBI" id="CHEBI:57597"/>
    </ligand>
</feature>
<dbReference type="GO" id="GO:0051287">
    <property type="term" value="F:NAD binding"/>
    <property type="evidence" value="ECO:0007669"/>
    <property type="project" value="InterPro"/>
</dbReference>
<accession>A0A077B292</accession>
<feature type="binding site" evidence="16">
    <location>
        <begin position="254"/>
        <end position="255"/>
    </location>
    <ligand>
        <name>substrate</name>
    </ligand>
</feature>
<proteinExistence type="inferred from homology"/>
<dbReference type="InterPro" id="IPR013328">
    <property type="entry name" value="6PGD_dom2"/>
</dbReference>
<dbReference type="HOGENOM" id="CLU_033449_0_2_5"/>
<feature type="domain" description="Glycerol-3-phosphate dehydrogenase NAD-dependent C-terminal" evidence="20">
    <location>
        <begin position="179"/>
        <end position="319"/>
    </location>
</feature>
<evidence type="ECO:0000256" key="13">
    <source>
        <dbReference type="ARBA" id="ARBA00080511"/>
    </source>
</evidence>
<evidence type="ECO:0000313" key="21">
    <source>
        <dbReference type="EMBL" id="AIK97095.1"/>
    </source>
</evidence>
<dbReference type="NCBIfam" id="NF000942">
    <property type="entry name" value="PRK00094.1-4"/>
    <property type="match status" value="1"/>
</dbReference>
<feature type="binding site" evidence="14">
    <location>
        <position position="137"/>
    </location>
    <ligand>
        <name>sn-glycerol 3-phosphate</name>
        <dbReference type="ChEBI" id="CHEBI:57597"/>
    </ligand>
</feature>
<dbReference type="OrthoDB" id="9812273at2"/>
<evidence type="ECO:0000256" key="15">
    <source>
        <dbReference type="PIRSR" id="PIRSR000114-1"/>
    </source>
</evidence>
<comment type="catalytic activity">
    <reaction evidence="14">
        <text>sn-glycerol 3-phosphate + NAD(+) = dihydroxyacetone phosphate + NADH + H(+)</text>
        <dbReference type="Rhea" id="RHEA:11092"/>
        <dbReference type="ChEBI" id="CHEBI:15378"/>
        <dbReference type="ChEBI" id="CHEBI:57540"/>
        <dbReference type="ChEBI" id="CHEBI:57597"/>
        <dbReference type="ChEBI" id="CHEBI:57642"/>
        <dbReference type="ChEBI" id="CHEBI:57945"/>
        <dbReference type="EC" id="1.1.1.94"/>
    </reaction>
</comment>
<dbReference type="Gene3D" id="1.10.1040.10">
    <property type="entry name" value="N-(1-d-carboxylethyl)-l-norvaline Dehydrogenase, domain 2"/>
    <property type="match status" value="1"/>
</dbReference>
<evidence type="ECO:0000256" key="7">
    <source>
        <dbReference type="ARBA" id="ARBA00023098"/>
    </source>
</evidence>
<evidence type="ECO:0000256" key="9">
    <source>
        <dbReference type="ARBA" id="ARBA00023264"/>
    </source>
</evidence>
<dbReference type="InterPro" id="IPR011128">
    <property type="entry name" value="G3P_DH_NAD-dep_N"/>
</dbReference>
<dbReference type="UniPathway" id="UPA00940"/>
<dbReference type="FunFam" id="3.40.50.720:FF:000019">
    <property type="entry name" value="Glycerol-3-phosphate dehydrogenase [NAD(P)+]"/>
    <property type="match status" value="1"/>
</dbReference>
<gene>
    <name evidence="14" type="primary">gpsA</name>
    <name evidence="21" type="ORF">ID47_10710</name>
</gene>
<evidence type="ECO:0000256" key="4">
    <source>
        <dbReference type="ARBA" id="ARBA00022857"/>
    </source>
</evidence>
<dbReference type="STRING" id="91604.ID47_10710"/>
<evidence type="ECO:0000313" key="22">
    <source>
        <dbReference type="Proteomes" id="UP000028926"/>
    </source>
</evidence>
<dbReference type="GO" id="GO:0141153">
    <property type="term" value="F:glycerol-3-phosphate dehydrogenase (NADP+) activity"/>
    <property type="evidence" value="ECO:0007669"/>
    <property type="project" value="RHEA"/>
</dbReference>
<evidence type="ECO:0000259" key="20">
    <source>
        <dbReference type="Pfam" id="PF07479"/>
    </source>
</evidence>
<dbReference type="SUPFAM" id="SSF51735">
    <property type="entry name" value="NAD(P)-binding Rossmann-fold domains"/>
    <property type="match status" value="1"/>
</dbReference>
<feature type="binding site" evidence="14">
    <location>
        <position position="108"/>
    </location>
    <ligand>
        <name>NADPH</name>
        <dbReference type="ChEBI" id="CHEBI:57783"/>
    </ligand>
</feature>
<evidence type="ECO:0000256" key="10">
    <source>
        <dbReference type="ARBA" id="ARBA00052716"/>
    </source>
</evidence>
<dbReference type="RefSeq" id="WP_038466177.1">
    <property type="nucleotide sequence ID" value="NZ_CP008941.1"/>
</dbReference>
<feature type="binding site" evidence="14">
    <location>
        <position position="139"/>
    </location>
    <ligand>
        <name>NADPH</name>
        <dbReference type="ChEBI" id="CHEBI:57783"/>
    </ligand>
</feature>
<feature type="binding site" evidence="14">
    <location>
        <position position="280"/>
    </location>
    <ligand>
        <name>NADPH</name>
        <dbReference type="ChEBI" id="CHEBI:57783"/>
    </ligand>
</feature>
<evidence type="ECO:0000256" key="12">
    <source>
        <dbReference type="ARBA" id="ARBA00069372"/>
    </source>
</evidence>
<comment type="similarity">
    <text evidence="1 14 18">Belongs to the NAD-dependent glycerol-3-phosphate dehydrogenase family.</text>
</comment>
<dbReference type="eggNOG" id="COG0240">
    <property type="taxonomic scope" value="Bacteria"/>
</dbReference>
<dbReference type="Gene3D" id="3.40.50.720">
    <property type="entry name" value="NAD(P)-binding Rossmann-like Domain"/>
    <property type="match status" value="1"/>
</dbReference>
<comment type="subcellular location">
    <subcellularLocation>
        <location evidence="14">Cytoplasm</location>
    </subcellularLocation>
</comment>
<evidence type="ECO:0000256" key="11">
    <source>
        <dbReference type="ARBA" id="ARBA00066687"/>
    </source>
</evidence>
<evidence type="ECO:0000256" key="8">
    <source>
        <dbReference type="ARBA" id="ARBA00023209"/>
    </source>
</evidence>
<evidence type="ECO:0000256" key="5">
    <source>
        <dbReference type="ARBA" id="ARBA00023002"/>
    </source>
</evidence>
<keyword evidence="3 14" id="KW-0547">Nucleotide-binding</keyword>
<dbReference type="GO" id="GO:0046168">
    <property type="term" value="P:glycerol-3-phosphate catabolic process"/>
    <property type="evidence" value="ECO:0007669"/>
    <property type="project" value="InterPro"/>
</dbReference>
<organism evidence="21 22">
    <name type="scientific">Candidatus Odyssella acanthamoebae</name>
    <dbReference type="NCBI Taxonomy" id="91604"/>
    <lineage>
        <taxon>Bacteria</taxon>
        <taxon>Pseudomonadati</taxon>
        <taxon>Pseudomonadota</taxon>
        <taxon>Alphaproteobacteria</taxon>
        <taxon>Holosporales</taxon>
        <taxon>Candidatus Paracaedibacteraceae</taxon>
        <taxon>Candidatus Odyssella</taxon>
    </lineage>
</organism>
<name>A0A077B292_9PROT</name>
<dbReference type="InterPro" id="IPR006109">
    <property type="entry name" value="G3P_DH_NAD-dep_C"/>
</dbReference>
<evidence type="ECO:0000256" key="2">
    <source>
        <dbReference type="ARBA" id="ARBA00022516"/>
    </source>
</evidence>